<reference evidence="1" key="2">
    <citation type="submission" date="2020-05" db="UniProtKB">
        <authorList>
            <consortium name="EnsemblMetazoa"/>
        </authorList>
    </citation>
    <scope>IDENTIFICATION</scope>
    <source>
        <strain evidence="1">FAR1</strain>
    </source>
</reference>
<dbReference type="EnsemblMetazoa" id="AFAF018100-RA">
    <property type="protein sequence ID" value="AFAF018100-PA"/>
    <property type="gene ID" value="AFAF018100"/>
</dbReference>
<accession>A0A182QW76</accession>
<organism evidence="1 2">
    <name type="scientific">Anopheles farauti</name>
    <dbReference type="NCBI Taxonomy" id="69004"/>
    <lineage>
        <taxon>Eukaryota</taxon>
        <taxon>Metazoa</taxon>
        <taxon>Ecdysozoa</taxon>
        <taxon>Arthropoda</taxon>
        <taxon>Hexapoda</taxon>
        <taxon>Insecta</taxon>
        <taxon>Pterygota</taxon>
        <taxon>Neoptera</taxon>
        <taxon>Endopterygota</taxon>
        <taxon>Diptera</taxon>
        <taxon>Nematocera</taxon>
        <taxon>Culicoidea</taxon>
        <taxon>Culicidae</taxon>
        <taxon>Anophelinae</taxon>
        <taxon>Anopheles</taxon>
    </lineage>
</organism>
<dbReference type="Proteomes" id="UP000075886">
    <property type="component" value="Unassembled WGS sequence"/>
</dbReference>
<sequence length="130" mass="12789">MQVRRGLMMALGGLNHLDLGLSARSDCIGRQADDGCTLAAAAAARTIAAEDDDGGGGVGTPDEWVGLPVAVTDIAAAEVGGAAAAIDIGIGIRIDVSEDALLLLVMVLVSSVPYSPIGPGPAPGGGEEGR</sequence>
<evidence type="ECO:0000313" key="2">
    <source>
        <dbReference type="Proteomes" id="UP000075886"/>
    </source>
</evidence>
<proteinExistence type="predicted"/>
<evidence type="ECO:0000313" key="1">
    <source>
        <dbReference type="EnsemblMetazoa" id="AFAF018100-PA"/>
    </source>
</evidence>
<protein>
    <submittedName>
        <fullName evidence="1">Uncharacterized protein</fullName>
    </submittedName>
</protein>
<name>A0A182QW76_9DIPT</name>
<dbReference type="AlphaFoldDB" id="A0A182QW76"/>
<reference evidence="2" key="1">
    <citation type="submission" date="2014-01" db="EMBL/GenBank/DDBJ databases">
        <title>The Genome Sequence of Anopheles farauti FAR1 (V2).</title>
        <authorList>
            <consortium name="The Broad Institute Genomics Platform"/>
            <person name="Neafsey D.E."/>
            <person name="Besansky N."/>
            <person name="Howell P."/>
            <person name="Walton C."/>
            <person name="Young S.K."/>
            <person name="Zeng Q."/>
            <person name="Gargeya S."/>
            <person name="Fitzgerald M."/>
            <person name="Haas B."/>
            <person name="Abouelleil A."/>
            <person name="Allen A.W."/>
            <person name="Alvarado L."/>
            <person name="Arachchi H.M."/>
            <person name="Berlin A.M."/>
            <person name="Chapman S.B."/>
            <person name="Gainer-Dewar J."/>
            <person name="Goldberg J."/>
            <person name="Griggs A."/>
            <person name="Gujja S."/>
            <person name="Hansen M."/>
            <person name="Howarth C."/>
            <person name="Imamovic A."/>
            <person name="Ireland A."/>
            <person name="Larimer J."/>
            <person name="McCowan C."/>
            <person name="Murphy C."/>
            <person name="Pearson M."/>
            <person name="Poon T.W."/>
            <person name="Priest M."/>
            <person name="Roberts A."/>
            <person name="Saif S."/>
            <person name="Shea T."/>
            <person name="Sisk P."/>
            <person name="Sykes S."/>
            <person name="Wortman J."/>
            <person name="Nusbaum C."/>
            <person name="Birren B."/>
        </authorList>
    </citation>
    <scope>NUCLEOTIDE SEQUENCE [LARGE SCALE GENOMIC DNA]</scope>
    <source>
        <strain evidence="2">FAR1</strain>
    </source>
</reference>
<dbReference type="EMBL" id="AXCN02000196">
    <property type="status" value="NOT_ANNOTATED_CDS"/>
    <property type="molecule type" value="Genomic_DNA"/>
</dbReference>
<keyword evidence="2" id="KW-1185">Reference proteome</keyword>
<dbReference type="VEuPathDB" id="VectorBase:AFAF018100"/>